<dbReference type="EMBL" id="BAAABY010000012">
    <property type="protein sequence ID" value="GAA0454752.1"/>
    <property type="molecule type" value="Genomic_DNA"/>
</dbReference>
<gene>
    <name evidence="1" type="ORF">GCM10010361_18530</name>
</gene>
<evidence type="ECO:0008006" key="3">
    <source>
        <dbReference type="Google" id="ProtNLM"/>
    </source>
</evidence>
<dbReference type="RefSeq" id="WP_346094444.1">
    <property type="nucleotide sequence ID" value="NZ_BAAABY010000012.1"/>
</dbReference>
<name>A0ABP3JL63_9ACTN</name>
<proteinExistence type="predicted"/>
<dbReference type="Pfam" id="PF05973">
    <property type="entry name" value="Gp49"/>
    <property type="match status" value="1"/>
</dbReference>
<keyword evidence="2" id="KW-1185">Reference proteome</keyword>
<sequence>MAWEVIVVEPALSWLHVLRKEDRDTLIQISMAITALQREGPGLGRPLVDSVRGSRIAHLKELRPGSSGTTEVRLLFVFDPDRRAVFLVGGDKSGDWKGWYRLAVPRAEKAYEDHLQRLEEER</sequence>
<organism evidence="1 2">
    <name type="scientific">Streptomyces olivaceiscleroticus</name>
    <dbReference type="NCBI Taxonomy" id="68245"/>
    <lineage>
        <taxon>Bacteria</taxon>
        <taxon>Bacillati</taxon>
        <taxon>Actinomycetota</taxon>
        <taxon>Actinomycetes</taxon>
        <taxon>Kitasatosporales</taxon>
        <taxon>Streptomycetaceae</taxon>
        <taxon>Streptomyces</taxon>
    </lineage>
</organism>
<accession>A0ABP3JL63</accession>
<evidence type="ECO:0000313" key="1">
    <source>
        <dbReference type="EMBL" id="GAA0454752.1"/>
    </source>
</evidence>
<protein>
    <recommendedName>
        <fullName evidence="3">Addiction module toxin RelE</fullName>
    </recommendedName>
</protein>
<evidence type="ECO:0000313" key="2">
    <source>
        <dbReference type="Proteomes" id="UP001500909"/>
    </source>
</evidence>
<comment type="caution">
    <text evidence="1">The sequence shown here is derived from an EMBL/GenBank/DDBJ whole genome shotgun (WGS) entry which is preliminary data.</text>
</comment>
<dbReference type="InterPro" id="IPR009241">
    <property type="entry name" value="HigB-like"/>
</dbReference>
<dbReference type="Proteomes" id="UP001500909">
    <property type="component" value="Unassembled WGS sequence"/>
</dbReference>
<reference evidence="2" key="1">
    <citation type="journal article" date="2019" name="Int. J. Syst. Evol. Microbiol.">
        <title>The Global Catalogue of Microorganisms (GCM) 10K type strain sequencing project: providing services to taxonomists for standard genome sequencing and annotation.</title>
        <authorList>
            <consortium name="The Broad Institute Genomics Platform"/>
            <consortium name="The Broad Institute Genome Sequencing Center for Infectious Disease"/>
            <person name="Wu L."/>
            <person name="Ma J."/>
        </authorList>
    </citation>
    <scope>NUCLEOTIDE SEQUENCE [LARGE SCALE GENOMIC DNA]</scope>
    <source>
        <strain evidence="2">JCM 4805</strain>
    </source>
</reference>